<evidence type="ECO:0000313" key="3">
    <source>
        <dbReference type="Proteomes" id="UP000035444"/>
    </source>
</evidence>
<keyword evidence="1" id="KW-1133">Transmembrane helix</keyword>
<dbReference type="Proteomes" id="UP000035444">
    <property type="component" value="Unassembled WGS sequence"/>
</dbReference>
<gene>
    <name evidence="2" type="ORF">WH96_13500</name>
</gene>
<comment type="caution">
    <text evidence="2">The sequence shown here is derived from an EMBL/GenBank/DDBJ whole genome shotgun (WGS) entry which is preliminary data.</text>
</comment>
<dbReference type="EMBL" id="LAQL01000008">
    <property type="protein sequence ID" value="KLN60195.1"/>
    <property type="molecule type" value="Genomic_DNA"/>
</dbReference>
<dbReference type="OrthoDB" id="8481616at2"/>
<organism evidence="2 3">
    <name type="scientific">Kiloniella spongiae</name>
    <dbReference type="NCBI Taxonomy" id="1489064"/>
    <lineage>
        <taxon>Bacteria</taxon>
        <taxon>Pseudomonadati</taxon>
        <taxon>Pseudomonadota</taxon>
        <taxon>Alphaproteobacteria</taxon>
        <taxon>Rhodospirillales</taxon>
        <taxon>Kiloniellaceae</taxon>
        <taxon>Kiloniella</taxon>
    </lineage>
</organism>
<name>A0A0H2MU17_9PROT</name>
<keyword evidence="3" id="KW-1185">Reference proteome</keyword>
<reference evidence="2 3" key="1">
    <citation type="submission" date="2015-03" db="EMBL/GenBank/DDBJ databases">
        <title>Genome Sequence of Kiloniella spongiae MEBiC09566, isolated from a marine sponge.</title>
        <authorList>
            <person name="Shao Z."/>
            <person name="Wang L."/>
            <person name="Li X."/>
        </authorList>
    </citation>
    <scope>NUCLEOTIDE SEQUENCE [LARGE SCALE GENOMIC DNA]</scope>
    <source>
        <strain evidence="2 3">MEBiC09566</strain>
    </source>
</reference>
<evidence type="ECO:0000313" key="2">
    <source>
        <dbReference type="EMBL" id="KLN60195.1"/>
    </source>
</evidence>
<dbReference type="AlphaFoldDB" id="A0A0H2MU17"/>
<sequence>MKIKRLLSLNKEEENIAFVPTQNHFKLENTLTFDKVVLNLASGQIRDICGTEDHTTMTNEELTVERQRGWESFTKVSTYSVIAIMIVLGLMAATLV</sequence>
<protein>
    <submittedName>
        <fullName evidence="2">Uncharacterized protein</fullName>
    </submittedName>
</protein>
<keyword evidence="1" id="KW-0472">Membrane</keyword>
<dbReference type="RefSeq" id="WP_047764727.1">
    <property type="nucleotide sequence ID" value="NZ_LAQL01000008.1"/>
</dbReference>
<keyword evidence="1" id="KW-0812">Transmembrane</keyword>
<proteinExistence type="predicted"/>
<evidence type="ECO:0000256" key="1">
    <source>
        <dbReference type="SAM" id="Phobius"/>
    </source>
</evidence>
<accession>A0A0H2MU17</accession>
<feature type="transmembrane region" description="Helical" evidence="1">
    <location>
        <begin position="76"/>
        <end position="95"/>
    </location>
</feature>